<dbReference type="Proteomes" id="UP000708148">
    <property type="component" value="Unassembled WGS sequence"/>
</dbReference>
<dbReference type="GO" id="GO:0019005">
    <property type="term" value="C:SCF ubiquitin ligase complex"/>
    <property type="evidence" value="ECO:0007669"/>
    <property type="project" value="TreeGrafter"/>
</dbReference>
<feature type="domain" description="F-box" evidence="3">
    <location>
        <begin position="51"/>
        <end position="97"/>
    </location>
</feature>
<comment type="caution">
    <text evidence="4">The sequence shown here is derived from an EMBL/GenBank/DDBJ whole genome shotgun (WGS) entry which is preliminary data.</text>
</comment>
<evidence type="ECO:0000313" key="5">
    <source>
        <dbReference type="Proteomes" id="UP000708148"/>
    </source>
</evidence>
<evidence type="ECO:0000256" key="2">
    <source>
        <dbReference type="SAM" id="MobiDB-lite"/>
    </source>
</evidence>
<keyword evidence="5" id="KW-1185">Reference proteome</keyword>
<dbReference type="Gene3D" id="1.20.1280.50">
    <property type="match status" value="1"/>
</dbReference>
<dbReference type="EMBL" id="CAJHUC010001107">
    <property type="protein sequence ID" value="CAD7699765.1"/>
    <property type="molecule type" value="Genomic_DNA"/>
</dbReference>
<feature type="compositionally biased region" description="Acidic residues" evidence="2">
    <location>
        <begin position="294"/>
        <end position="308"/>
    </location>
</feature>
<reference evidence="4" key="1">
    <citation type="submission" date="2020-12" db="EMBL/GenBank/DDBJ databases">
        <authorList>
            <person name="Iha C."/>
        </authorList>
    </citation>
    <scope>NUCLEOTIDE SEQUENCE</scope>
</reference>
<evidence type="ECO:0000259" key="3">
    <source>
        <dbReference type="PROSITE" id="PS50181"/>
    </source>
</evidence>
<dbReference type="PROSITE" id="PS50181">
    <property type="entry name" value="FBOX"/>
    <property type="match status" value="1"/>
</dbReference>
<dbReference type="GO" id="GO:0031146">
    <property type="term" value="P:SCF-dependent proteasomal ubiquitin-dependent protein catabolic process"/>
    <property type="evidence" value="ECO:0007669"/>
    <property type="project" value="TreeGrafter"/>
</dbReference>
<dbReference type="InterPro" id="IPR036047">
    <property type="entry name" value="F-box-like_dom_sf"/>
</dbReference>
<proteinExistence type="predicted"/>
<dbReference type="InterPro" id="IPR045464">
    <property type="entry name" value="Hrt3/FBXO9_C"/>
</dbReference>
<dbReference type="GO" id="GO:0005737">
    <property type="term" value="C:cytoplasm"/>
    <property type="evidence" value="ECO:0007669"/>
    <property type="project" value="TreeGrafter"/>
</dbReference>
<sequence>MASTAVAAPLGAGPSAGPDVHVVAHYLHANRPWLRLYGHRLRSAVAPAELAPIQRAVPDELMIMIFGWLSPFALGRAGCACRQWRILVEHPGLWRRACLDAFRPQSHAEGGDAVEVLRACYGGSWKRMFLEREHLRFDGVRTRRRDGRKPVSAAFAFTGMAVYCSRNTYVRTGCPEWRERRSGPPVYLVVYFRYIRFLSDGTMYYRTTPEIPVKAVRRLLKPLESAWRGQQASRPDVLKGKYRISGGVASCVAVYPNSGSTELRLKLRIRSTHRGAHNRLDPLSIVTTDRDGRLEEDDAEVDPEEGEEAAGMRREHKRGMSSFVFIPWESVESSPFNAAADSVDFFLCG</sequence>
<accession>A0A8S1J1K3</accession>
<protein>
    <recommendedName>
        <fullName evidence="3">F-box domain-containing protein</fullName>
    </recommendedName>
</protein>
<dbReference type="PANTHER" id="PTHR12874:SF9">
    <property type="entry name" value="F-BOX ONLY PROTEIN 48"/>
    <property type="match status" value="1"/>
</dbReference>
<name>A0A8S1J1K3_9CHLO</name>
<evidence type="ECO:0000313" key="4">
    <source>
        <dbReference type="EMBL" id="CAD7699765.1"/>
    </source>
</evidence>
<evidence type="ECO:0000256" key="1">
    <source>
        <dbReference type="ARBA" id="ARBA00022786"/>
    </source>
</evidence>
<organism evidence="4 5">
    <name type="scientific">Ostreobium quekettii</name>
    <dbReference type="NCBI Taxonomy" id="121088"/>
    <lineage>
        <taxon>Eukaryota</taxon>
        <taxon>Viridiplantae</taxon>
        <taxon>Chlorophyta</taxon>
        <taxon>core chlorophytes</taxon>
        <taxon>Ulvophyceae</taxon>
        <taxon>TCBD clade</taxon>
        <taxon>Bryopsidales</taxon>
        <taxon>Ostreobineae</taxon>
        <taxon>Ostreobiaceae</taxon>
        <taxon>Ostreobium</taxon>
    </lineage>
</organism>
<dbReference type="InterPro" id="IPR001810">
    <property type="entry name" value="F-box_dom"/>
</dbReference>
<dbReference type="Pfam" id="PF12937">
    <property type="entry name" value="F-box-like"/>
    <property type="match status" value="1"/>
</dbReference>
<dbReference type="OrthoDB" id="2117972at2759"/>
<dbReference type="AlphaFoldDB" id="A0A8S1J1K3"/>
<dbReference type="Pfam" id="PF19270">
    <property type="entry name" value="FBO_C"/>
    <property type="match status" value="1"/>
</dbReference>
<dbReference type="SUPFAM" id="SSF81383">
    <property type="entry name" value="F-box domain"/>
    <property type="match status" value="1"/>
</dbReference>
<dbReference type="SMART" id="SM00256">
    <property type="entry name" value="FBOX"/>
    <property type="match status" value="1"/>
</dbReference>
<feature type="region of interest" description="Disordered" evidence="2">
    <location>
        <begin position="289"/>
        <end position="315"/>
    </location>
</feature>
<gene>
    <name evidence="4" type="ORF">OSTQU699_LOCUS5124</name>
</gene>
<dbReference type="PANTHER" id="PTHR12874">
    <property type="entry name" value="F-BOX ONLY PROTEIN 48-RELATED"/>
    <property type="match status" value="1"/>
</dbReference>
<keyword evidence="1" id="KW-0833">Ubl conjugation pathway</keyword>